<evidence type="ECO:0000313" key="4">
    <source>
        <dbReference type="EMBL" id="ETW75803.1"/>
    </source>
</evidence>
<dbReference type="eggNOG" id="KOG2806">
    <property type="taxonomic scope" value="Eukaryota"/>
</dbReference>
<dbReference type="GO" id="GO:0004568">
    <property type="term" value="F:chitinase activity"/>
    <property type="evidence" value="ECO:0007669"/>
    <property type="project" value="TreeGrafter"/>
</dbReference>
<evidence type="ECO:0000259" key="3">
    <source>
        <dbReference type="PROSITE" id="PS51910"/>
    </source>
</evidence>
<keyword evidence="2" id="KW-0732">Signal</keyword>
<dbReference type="HOGENOM" id="CLU_002833_6_1_1"/>
<evidence type="ECO:0000256" key="1">
    <source>
        <dbReference type="SAM" id="MobiDB-lite"/>
    </source>
</evidence>
<dbReference type="SUPFAM" id="SSF51445">
    <property type="entry name" value="(Trans)glycosidases"/>
    <property type="match status" value="1"/>
</dbReference>
<dbReference type="EMBL" id="KI925465">
    <property type="protein sequence ID" value="ETW75803.1"/>
    <property type="molecule type" value="Genomic_DNA"/>
</dbReference>
<dbReference type="GO" id="GO:0006032">
    <property type="term" value="P:chitin catabolic process"/>
    <property type="evidence" value="ECO:0007669"/>
    <property type="project" value="TreeGrafter"/>
</dbReference>
<name>W4JQK2_HETIT</name>
<dbReference type="SMART" id="SM00636">
    <property type="entry name" value="Glyco_18"/>
    <property type="match status" value="1"/>
</dbReference>
<dbReference type="Proteomes" id="UP000030671">
    <property type="component" value="Unassembled WGS sequence"/>
</dbReference>
<feature type="chain" id="PRO_5004844901" evidence="2">
    <location>
        <begin position="17"/>
        <end position="445"/>
    </location>
</feature>
<dbReference type="InterPro" id="IPR017853">
    <property type="entry name" value="GH"/>
</dbReference>
<evidence type="ECO:0000256" key="2">
    <source>
        <dbReference type="SAM" id="SignalP"/>
    </source>
</evidence>
<organism evidence="4 5">
    <name type="scientific">Heterobasidion irregulare (strain TC 32-1)</name>
    <dbReference type="NCBI Taxonomy" id="747525"/>
    <lineage>
        <taxon>Eukaryota</taxon>
        <taxon>Fungi</taxon>
        <taxon>Dikarya</taxon>
        <taxon>Basidiomycota</taxon>
        <taxon>Agaricomycotina</taxon>
        <taxon>Agaricomycetes</taxon>
        <taxon>Russulales</taxon>
        <taxon>Bondarzewiaceae</taxon>
        <taxon>Heterobasidion</taxon>
        <taxon>Heterobasidion annosum species complex</taxon>
    </lineage>
</organism>
<dbReference type="KEGG" id="hir:HETIRDRAFT_38004"/>
<dbReference type="GO" id="GO:0005576">
    <property type="term" value="C:extracellular region"/>
    <property type="evidence" value="ECO:0007669"/>
    <property type="project" value="TreeGrafter"/>
</dbReference>
<dbReference type="OrthoDB" id="73875at2759"/>
<evidence type="ECO:0000313" key="5">
    <source>
        <dbReference type="Proteomes" id="UP000030671"/>
    </source>
</evidence>
<feature type="compositionally biased region" description="Gly residues" evidence="1">
    <location>
        <begin position="36"/>
        <end position="52"/>
    </location>
</feature>
<gene>
    <name evidence="4" type="ORF">HETIRDRAFT_38004</name>
</gene>
<dbReference type="Gene3D" id="3.10.50.10">
    <property type="match status" value="1"/>
</dbReference>
<sequence length="445" mass="46117">MLLLLPVLLSVSMVWAAPYCSLAPAAPSGSTATSAGGSGGHSSNGTGSGSSGSPGSVVAATWWASWHSSDFPLSSISWSKYSSVIYAFGVTTPDAGTVGLQSSDEQLIPQFVQLAHQNNVNAILSIGGWTGSQYFSTAVSTDSNRTAFAQAVMKVVSQYNLDGIEFDWEYPNHQGIGCNTLSPDDSANFLTFLQTLRSQDGASNLILSAAVAVTPFVGSDGAPMSDVSGFAKVLNYIEVMNYDIWGSWSPEVGPNAPLNDSCTPSGIAPEGSAVSAVNSWTKAGFPAEQIIMGVASYGHSFHVATSSALDSSGSLAAYPPFDKSQQPHGDSWDSDGTGPADQCGNPPAIGGVFDFWGLIQGGFLNANGTAESGIEYRFDNCSQTPYVYNPNTQVMVSYDDATSFAAKGTFISQSGLAGFAMWEAGGDSNNILLNAISTALGCGDC</sequence>
<dbReference type="PROSITE" id="PS51910">
    <property type="entry name" value="GH18_2"/>
    <property type="match status" value="1"/>
</dbReference>
<dbReference type="STRING" id="747525.W4JQK2"/>
<dbReference type="Pfam" id="PF00704">
    <property type="entry name" value="Glyco_hydro_18"/>
    <property type="match status" value="1"/>
</dbReference>
<dbReference type="InterPro" id="IPR001223">
    <property type="entry name" value="Glyco_hydro18_cat"/>
</dbReference>
<feature type="region of interest" description="Disordered" evidence="1">
    <location>
        <begin position="319"/>
        <end position="343"/>
    </location>
</feature>
<dbReference type="PANTHER" id="PTHR11177">
    <property type="entry name" value="CHITINASE"/>
    <property type="match status" value="1"/>
</dbReference>
<dbReference type="AlphaFoldDB" id="W4JQK2"/>
<reference evidence="4 5" key="1">
    <citation type="journal article" date="2012" name="New Phytol.">
        <title>Insight into trade-off between wood decay and parasitism from the genome of a fungal forest pathogen.</title>
        <authorList>
            <person name="Olson A."/>
            <person name="Aerts A."/>
            <person name="Asiegbu F."/>
            <person name="Belbahri L."/>
            <person name="Bouzid O."/>
            <person name="Broberg A."/>
            <person name="Canback B."/>
            <person name="Coutinho P.M."/>
            <person name="Cullen D."/>
            <person name="Dalman K."/>
            <person name="Deflorio G."/>
            <person name="van Diepen L.T."/>
            <person name="Dunand C."/>
            <person name="Duplessis S."/>
            <person name="Durling M."/>
            <person name="Gonthier P."/>
            <person name="Grimwood J."/>
            <person name="Fossdal C.G."/>
            <person name="Hansson D."/>
            <person name="Henrissat B."/>
            <person name="Hietala A."/>
            <person name="Himmelstrand K."/>
            <person name="Hoffmeister D."/>
            <person name="Hogberg N."/>
            <person name="James T.Y."/>
            <person name="Karlsson M."/>
            <person name="Kohler A."/>
            <person name="Kues U."/>
            <person name="Lee Y.H."/>
            <person name="Lin Y.C."/>
            <person name="Lind M."/>
            <person name="Lindquist E."/>
            <person name="Lombard V."/>
            <person name="Lucas S."/>
            <person name="Lunden K."/>
            <person name="Morin E."/>
            <person name="Murat C."/>
            <person name="Park J."/>
            <person name="Raffaello T."/>
            <person name="Rouze P."/>
            <person name="Salamov A."/>
            <person name="Schmutz J."/>
            <person name="Solheim H."/>
            <person name="Stahlberg J."/>
            <person name="Velez H."/>
            <person name="de Vries R.P."/>
            <person name="Wiebenga A."/>
            <person name="Woodward S."/>
            <person name="Yakovlev I."/>
            <person name="Garbelotto M."/>
            <person name="Martin F."/>
            <person name="Grigoriev I.V."/>
            <person name="Stenlid J."/>
        </authorList>
    </citation>
    <scope>NUCLEOTIDE SEQUENCE [LARGE SCALE GENOMIC DNA]</scope>
    <source>
        <strain evidence="4 5">TC 32-1</strain>
    </source>
</reference>
<dbReference type="InterPro" id="IPR011583">
    <property type="entry name" value="Chitinase_II/V-like_cat"/>
</dbReference>
<dbReference type="InterPro" id="IPR050314">
    <property type="entry name" value="Glycosyl_Hydrlase_18"/>
</dbReference>
<dbReference type="GeneID" id="20672000"/>
<dbReference type="GO" id="GO:0005975">
    <property type="term" value="P:carbohydrate metabolic process"/>
    <property type="evidence" value="ECO:0007669"/>
    <property type="project" value="InterPro"/>
</dbReference>
<feature type="signal peptide" evidence="2">
    <location>
        <begin position="1"/>
        <end position="16"/>
    </location>
</feature>
<dbReference type="GO" id="GO:0008061">
    <property type="term" value="F:chitin binding"/>
    <property type="evidence" value="ECO:0007669"/>
    <property type="project" value="InterPro"/>
</dbReference>
<dbReference type="SUPFAM" id="SSF54556">
    <property type="entry name" value="Chitinase insertion domain"/>
    <property type="match status" value="1"/>
</dbReference>
<dbReference type="InParanoid" id="W4JQK2"/>
<feature type="region of interest" description="Disordered" evidence="1">
    <location>
        <begin position="31"/>
        <end position="52"/>
    </location>
</feature>
<feature type="domain" description="GH18" evidence="3">
    <location>
        <begin position="57"/>
        <end position="443"/>
    </location>
</feature>
<dbReference type="InterPro" id="IPR029070">
    <property type="entry name" value="Chitinase_insertion_sf"/>
</dbReference>
<keyword evidence="5" id="KW-1185">Reference proteome</keyword>
<proteinExistence type="predicted"/>
<dbReference type="RefSeq" id="XP_009551845.1">
    <property type="nucleotide sequence ID" value="XM_009553550.1"/>
</dbReference>
<protein>
    <submittedName>
        <fullName evidence="4">Glycoside hydrolase family 18 protein</fullName>
    </submittedName>
</protein>
<dbReference type="PANTHER" id="PTHR11177:SF317">
    <property type="entry name" value="CHITINASE 12-RELATED"/>
    <property type="match status" value="1"/>
</dbReference>
<accession>W4JQK2</accession>
<keyword evidence="4" id="KW-0378">Hydrolase</keyword>
<dbReference type="Gene3D" id="3.20.20.80">
    <property type="entry name" value="Glycosidases"/>
    <property type="match status" value="1"/>
</dbReference>